<dbReference type="EMBL" id="VSSQ01070367">
    <property type="protein sequence ID" value="MPN22194.1"/>
    <property type="molecule type" value="Genomic_DNA"/>
</dbReference>
<evidence type="ECO:0000313" key="1">
    <source>
        <dbReference type="EMBL" id="MPN22194.1"/>
    </source>
</evidence>
<proteinExistence type="predicted"/>
<name>A0A645GDW0_9ZZZZ</name>
<sequence length="95" mass="10608">MKKLTEHDFDKEHKDLINETQQALAAQPKVRIFIPSDRDVWEGSINGLTLLIKTNEYVSVPEDVATLIGNNTKVLRDSAKAMEKFNDGGPKVATL</sequence>
<reference evidence="1" key="1">
    <citation type="submission" date="2019-08" db="EMBL/GenBank/DDBJ databases">
        <authorList>
            <person name="Kucharzyk K."/>
            <person name="Murdoch R.W."/>
            <person name="Higgins S."/>
            <person name="Loffler F."/>
        </authorList>
    </citation>
    <scope>NUCLEOTIDE SEQUENCE</scope>
</reference>
<organism evidence="1">
    <name type="scientific">bioreactor metagenome</name>
    <dbReference type="NCBI Taxonomy" id="1076179"/>
    <lineage>
        <taxon>unclassified sequences</taxon>
        <taxon>metagenomes</taxon>
        <taxon>ecological metagenomes</taxon>
    </lineage>
</organism>
<gene>
    <name evidence="1" type="ORF">SDC9_169577</name>
</gene>
<comment type="caution">
    <text evidence="1">The sequence shown here is derived from an EMBL/GenBank/DDBJ whole genome shotgun (WGS) entry which is preliminary data.</text>
</comment>
<accession>A0A645GDW0</accession>
<dbReference type="AlphaFoldDB" id="A0A645GDW0"/>
<protein>
    <submittedName>
        <fullName evidence="1">Uncharacterized protein</fullName>
    </submittedName>
</protein>